<evidence type="ECO:0000256" key="7">
    <source>
        <dbReference type="ARBA" id="ARBA00030560"/>
    </source>
</evidence>
<proteinExistence type="inferred from homology"/>
<accession>A0A8K1LQL1</accession>
<dbReference type="FunFam" id="2.60.120.290:FF:000013">
    <property type="entry name" value="Membrane frizzled-related protein"/>
    <property type="match status" value="2"/>
</dbReference>
<dbReference type="Proteomes" id="UP000796761">
    <property type="component" value="Unassembled WGS sequence"/>
</dbReference>
<dbReference type="InterPro" id="IPR001190">
    <property type="entry name" value="SRCR"/>
</dbReference>
<evidence type="ECO:0000256" key="3">
    <source>
        <dbReference type="ARBA" id="ARBA00022737"/>
    </source>
</evidence>
<comment type="similarity">
    <text evidence="1">Belongs to the DMBT1 family.</text>
</comment>
<name>A0A8K1LQL1_9PASS</name>
<gene>
    <name evidence="14" type="ORF">HGM15179_004606</name>
</gene>
<dbReference type="Pfam" id="PF00100">
    <property type="entry name" value="Zona_pellucida"/>
    <property type="match status" value="1"/>
</dbReference>
<dbReference type="Gene3D" id="2.60.40.3210">
    <property type="entry name" value="Zona pellucida, ZP-N domain"/>
    <property type="match status" value="1"/>
</dbReference>
<dbReference type="PROSITE" id="PS01180">
    <property type="entry name" value="CUB"/>
    <property type="match status" value="2"/>
</dbReference>
<dbReference type="PROSITE" id="PS51034">
    <property type="entry name" value="ZP_2"/>
    <property type="match status" value="1"/>
</dbReference>
<dbReference type="InterPro" id="IPR048290">
    <property type="entry name" value="ZP_chr"/>
</dbReference>
<dbReference type="PANTHER" id="PTHR24251">
    <property type="entry name" value="OVOCHYMASE-RELATED"/>
    <property type="match status" value="1"/>
</dbReference>
<evidence type="ECO:0000256" key="9">
    <source>
        <dbReference type="ARBA" id="ARBA00047200"/>
    </source>
</evidence>
<dbReference type="InterPro" id="IPR042235">
    <property type="entry name" value="ZP-C_dom"/>
</dbReference>
<evidence type="ECO:0000313" key="15">
    <source>
        <dbReference type="Proteomes" id="UP000796761"/>
    </source>
</evidence>
<dbReference type="SUPFAM" id="SSF49854">
    <property type="entry name" value="Spermadhesin, CUB domain"/>
    <property type="match status" value="2"/>
</dbReference>
<evidence type="ECO:0000256" key="1">
    <source>
        <dbReference type="ARBA" id="ARBA00009931"/>
    </source>
</evidence>
<dbReference type="GO" id="GO:0016020">
    <property type="term" value="C:membrane"/>
    <property type="evidence" value="ECO:0007669"/>
    <property type="project" value="InterPro"/>
</dbReference>
<dbReference type="SMART" id="SM00202">
    <property type="entry name" value="SR"/>
    <property type="match status" value="1"/>
</dbReference>
<dbReference type="Pfam" id="PF00530">
    <property type="entry name" value="SRCR"/>
    <property type="match status" value="1"/>
</dbReference>
<dbReference type="InterPro" id="IPR055356">
    <property type="entry name" value="ZP-N"/>
</dbReference>
<reference evidence="14" key="1">
    <citation type="submission" date="2019-04" db="EMBL/GenBank/DDBJ databases">
        <title>Genome assembly of Zosterops borbonicus 15179.</title>
        <authorList>
            <person name="Leroy T."/>
            <person name="Anselmetti Y."/>
            <person name="Tilak M.-K."/>
            <person name="Nabholz B."/>
        </authorList>
    </citation>
    <scope>NUCLEOTIDE SEQUENCE</scope>
    <source>
        <strain evidence="14">HGM_15179</strain>
        <tissue evidence="14">Muscle</tissue>
    </source>
</reference>
<keyword evidence="4" id="KW-0653">Protein transport</keyword>
<evidence type="ECO:0000256" key="4">
    <source>
        <dbReference type="ARBA" id="ARBA00022927"/>
    </source>
</evidence>
<evidence type="ECO:0000256" key="5">
    <source>
        <dbReference type="ARBA" id="ARBA00023157"/>
    </source>
</evidence>
<dbReference type="InterPro" id="IPR055355">
    <property type="entry name" value="ZP-C"/>
</dbReference>
<sequence>MQPHPERMWDVIAWTQITTVLTKGFVSLKELLLRLAGGPNRCAGNVEIYYFGAWEKVCGYLWDMQDAEVACRQLGCGFPLTTIHFFPPSNSYVDMITEVNCTGYESYLWQCPYKYQYSVCHHRDASVVCSDSGITSVPPTAGPAVSTWMVSRSWNTTGNFSCGGLLQGLSGTIQSPGYPNPYPDNSYCVWRIWLSDPARRIQLQFTDVELEGSSCSYDAIDVYDGGSPEGWPLGRVCRNDHRVFNSSGNQLTVLFRSDGSVSRRGFHAYYSSFLAFNSTVAPTTLSSTSEYYSCGGLLSSPSGNLQSPFYPRNYPNNANCVWEIQVKSNFLVTLVFTDIQMEGGRCLSDYVEIYDGPLHTSPLLGKVCSGYYRSYTSSSNLLTVRFHSNSRYTYRGFQANYYSTPADDSTTLLCLPTYMHVVVSRYFLQYHGYSAWNLTLNDPSCRPYIASNYVSFDIPYTQCGTVREGDNDTISYSNIIRGSSSGTLITRNRNLHLHVNCKMLQNTWARTMYVANDNFEVNETQYERYDVNLTFYDSSSFSRPVYDSPYYVGINQNLYLQASLYSSDPLLQLFLDTCVASPTPHNFTRGSYALIENGCVKDPTYVKYSSPHRHILRFKFNAFQFVQSNSEVYLQCKLVVCRAYDYSSRCYQGCVHRSKREASSDEESVIVVAGPIHLWKPGSETGGEYGSE</sequence>
<dbReference type="FunFam" id="3.10.250.10:FF:000013">
    <property type="entry name" value="CD163 molecule like 1"/>
    <property type="match status" value="1"/>
</dbReference>
<dbReference type="PRINTS" id="PR00258">
    <property type="entry name" value="SPERACTRCPTR"/>
</dbReference>
<keyword evidence="6" id="KW-0325">Glycoprotein</keyword>
<evidence type="ECO:0000256" key="10">
    <source>
        <dbReference type="PROSITE-ProRule" id="PRU00196"/>
    </source>
</evidence>
<comment type="caution">
    <text evidence="10">Lacks conserved residue(s) required for the propagation of feature annotation.</text>
</comment>
<evidence type="ECO:0000256" key="8">
    <source>
        <dbReference type="ARBA" id="ARBA00047197"/>
    </source>
</evidence>
<evidence type="ECO:0000259" key="13">
    <source>
        <dbReference type="PROSITE" id="PS51034"/>
    </source>
</evidence>
<dbReference type="Gene3D" id="2.60.120.290">
    <property type="entry name" value="Spermadhesin, CUB domain"/>
    <property type="match status" value="2"/>
</dbReference>
<feature type="domain" description="CUB" evidence="11">
    <location>
        <begin position="162"/>
        <end position="273"/>
    </location>
</feature>
<dbReference type="InterPro" id="IPR001507">
    <property type="entry name" value="ZP_dom"/>
</dbReference>
<dbReference type="SUPFAM" id="SSF56487">
    <property type="entry name" value="SRCR-like"/>
    <property type="match status" value="1"/>
</dbReference>
<dbReference type="Gene3D" id="3.10.250.10">
    <property type="entry name" value="SRCR-like domain"/>
    <property type="match status" value="1"/>
</dbReference>
<protein>
    <recommendedName>
        <fullName evidence="8">Scavenger receptor cysteine-rich domain-containing protein DMBT1</fullName>
    </recommendedName>
    <alternativeName>
        <fullName evidence="9">Deleted in malignant brain tumors 1 protein</fullName>
    </alternativeName>
    <alternativeName>
        <fullName evidence="7">Hensin</fullName>
    </alternativeName>
</protein>
<dbReference type="Gene3D" id="2.60.40.4100">
    <property type="entry name" value="Zona pellucida, ZP-C domain"/>
    <property type="match status" value="1"/>
</dbReference>
<dbReference type="OrthoDB" id="10063988at2759"/>
<feature type="disulfide bond" evidence="10">
    <location>
        <begin position="101"/>
        <end position="111"/>
    </location>
</feature>
<dbReference type="FunFam" id="2.60.40.4100:FF:000005">
    <property type="entry name" value="Deleted in malignant brain tumors 1"/>
    <property type="match status" value="1"/>
</dbReference>
<evidence type="ECO:0000259" key="12">
    <source>
        <dbReference type="PROSITE" id="PS50287"/>
    </source>
</evidence>
<comment type="caution">
    <text evidence="14">The sequence shown here is derived from an EMBL/GenBank/DDBJ whole genome shotgun (WGS) entry which is preliminary data.</text>
</comment>
<dbReference type="SMART" id="SM00241">
    <property type="entry name" value="ZP"/>
    <property type="match status" value="1"/>
</dbReference>
<keyword evidence="3" id="KW-0677">Repeat</keyword>
<dbReference type="EMBL" id="SWJQ01000095">
    <property type="protein sequence ID" value="TRZ22472.1"/>
    <property type="molecule type" value="Genomic_DNA"/>
</dbReference>
<dbReference type="Pfam" id="PF23344">
    <property type="entry name" value="ZP-N"/>
    <property type="match status" value="1"/>
</dbReference>
<dbReference type="InterPro" id="IPR035914">
    <property type="entry name" value="Sperma_CUB_dom_sf"/>
</dbReference>
<feature type="domain" description="ZP" evidence="13">
    <location>
        <begin position="413"/>
        <end position="657"/>
    </location>
</feature>
<dbReference type="CDD" id="cd00041">
    <property type="entry name" value="CUB"/>
    <property type="match status" value="2"/>
</dbReference>
<evidence type="ECO:0000259" key="11">
    <source>
        <dbReference type="PROSITE" id="PS01180"/>
    </source>
</evidence>
<organism evidence="14 15">
    <name type="scientific">Zosterops borbonicus</name>
    <dbReference type="NCBI Taxonomy" id="364589"/>
    <lineage>
        <taxon>Eukaryota</taxon>
        <taxon>Metazoa</taxon>
        <taxon>Chordata</taxon>
        <taxon>Craniata</taxon>
        <taxon>Vertebrata</taxon>
        <taxon>Euteleostomi</taxon>
        <taxon>Archelosauria</taxon>
        <taxon>Archosauria</taxon>
        <taxon>Dinosauria</taxon>
        <taxon>Saurischia</taxon>
        <taxon>Theropoda</taxon>
        <taxon>Coelurosauria</taxon>
        <taxon>Aves</taxon>
        <taxon>Neognathae</taxon>
        <taxon>Neoaves</taxon>
        <taxon>Telluraves</taxon>
        <taxon>Australaves</taxon>
        <taxon>Passeriformes</taxon>
        <taxon>Sylvioidea</taxon>
        <taxon>Zosteropidae</taxon>
        <taxon>Zosterops</taxon>
    </lineage>
</organism>
<dbReference type="PRINTS" id="PR00023">
    <property type="entry name" value="ZPELLUCIDA"/>
</dbReference>
<keyword evidence="15" id="KW-1185">Reference proteome</keyword>
<evidence type="ECO:0000313" key="14">
    <source>
        <dbReference type="EMBL" id="TRZ22472.1"/>
    </source>
</evidence>
<dbReference type="SMART" id="SM00042">
    <property type="entry name" value="CUB"/>
    <property type="match status" value="2"/>
</dbReference>
<feature type="domain" description="CUB" evidence="11">
    <location>
        <begin position="294"/>
        <end position="404"/>
    </location>
</feature>
<dbReference type="AlphaFoldDB" id="A0A8K1LQL1"/>
<dbReference type="InterPro" id="IPR036772">
    <property type="entry name" value="SRCR-like_dom_sf"/>
</dbReference>
<evidence type="ECO:0000256" key="2">
    <source>
        <dbReference type="ARBA" id="ARBA00022448"/>
    </source>
</evidence>
<keyword evidence="5 10" id="KW-1015">Disulfide bond</keyword>
<dbReference type="PROSITE" id="PS50287">
    <property type="entry name" value="SRCR_2"/>
    <property type="match status" value="1"/>
</dbReference>
<feature type="domain" description="SRCR" evidence="12">
    <location>
        <begin position="33"/>
        <end position="130"/>
    </location>
</feature>
<keyword evidence="2" id="KW-0813">Transport</keyword>
<dbReference type="GO" id="GO:0015031">
    <property type="term" value="P:protein transport"/>
    <property type="evidence" value="ECO:0007669"/>
    <property type="project" value="UniProtKB-KW"/>
</dbReference>
<dbReference type="InterPro" id="IPR000859">
    <property type="entry name" value="CUB_dom"/>
</dbReference>
<evidence type="ECO:0000256" key="6">
    <source>
        <dbReference type="ARBA" id="ARBA00023180"/>
    </source>
</evidence>
<dbReference type="Pfam" id="PF00431">
    <property type="entry name" value="CUB"/>
    <property type="match status" value="2"/>
</dbReference>
<dbReference type="PANTHER" id="PTHR24251:SF41">
    <property type="entry name" value="DELETED IN MALIGNANT BRAIN TUMORS 1 PROTEIN-LIKE"/>
    <property type="match status" value="1"/>
</dbReference>